<name>A0A166AB48_9AGAM</name>
<dbReference type="EMBL" id="KV428150">
    <property type="protein sequence ID" value="KZT35161.1"/>
    <property type="molecule type" value="Genomic_DNA"/>
</dbReference>
<feature type="domain" description="F-box" evidence="1">
    <location>
        <begin position="76"/>
        <end position="124"/>
    </location>
</feature>
<dbReference type="CDD" id="cd09917">
    <property type="entry name" value="F-box_SF"/>
    <property type="match status" value="1"/>
</dbReference>
<sequence length="583" mass="65771">MVDHRFVVVIDVERMSTSGSRCVPSELTVSNPEGASHTHRLAKEALRSLSLLRASPAPPEPRGTGNSSGMAAKTSRLNLARIELDILLLIAEYLCVQDMVSLSQTCTRLRNSVSNNKSALINTLNFYIIALPSHDSLATLSSDDLFARAIRATALSRRLSSSIHGPMAAPFNKREIHFRSPQSSHQDQGPIQSIRYNERHVIVVCGRALYLVDLSTSAAVERPYDSFIQTSFHDCESSEEILIALRRSIDSPNTLPDRAAEITIERCSLKTDTFGTFQNQITLALELTSYGDVQFQGDLIAFIYKAEIVLCNWKKYTALVFPIPNSHRLNMLQLNLHPHKATVIVDYTTSSIGGHKPGPWLLSVEAPTNMPSMTPADDSGKLFVLDHVARVHLGDPIFSASGITRYEAHAPNNRETIKVHLKMLFDPANDDREYSLTVRPHERDSMMDIVRHPDVPFLAETDNRFEHLRISLADWSTYSVPVISRVWPRRDYLPNSPKSFSLVLNESPYVSTDYPVRELYALRLATEYHLDSGFVRLKLPDFCKWGLPHMDDTGVLKNTLIGFDMLRGWLFFWDNDHVHIFEY</sequence>
<gene>
    <name evidence="2" type="ORF">SISSUDRAFT_1131317</name>
</gene>
<evidence type="ECO:0000313" key="3">
    <source>
        <dbReference type="Proteomes" id="UP000076798"/>
    </source>
</evidence>
<dbReference type="PROSITE" id="PS50181">
    <property type="entry name" value="FBOX"/>
    <property type="match status" value="1"/>
</dbReference>
<evidence type="ECO:0000259" key="1">
    <source>
        <dbReference type="PROSITE" id="PS50181"/>
    </source>
</evidence>
<organism evidence="2 3">
    <name type="scientific">Sistotremastrum suecicum HHB10207 ss-3</name>
    <dbReference type="NCBI Taxonomy" id="1314776"/>
    <lineage>
        <taxon>Eukaryota</taxon>
        <taxon>Fungi</taxon>
        <taxon>Dikarya</taxon>
        <taxon>Basidiomycota</taxon>
        <taxon>Agaricomycotina</taxon>
        <taxon>Agaricomycetes</taxon>
        <taxon>Sistotremastrales</taxon>
        <taxon>Sistotremastraceae</taxon>
        <taxon>Sistotremastrum</taxon>
    </lineage>
</organism>
<proteinExistence type="predicted"/>
<accession>A0A166AB48</accession>
<keyword evidence="3" id="KW-1185">Reference proteome</keyword>
<protein>
    <recommendedName>
        <fullName evidence="1">F-box domain-containing protein</fullName>
    </recommendedName>
</protein>
<dbReference type="InterPro" id="IPR001810">
    <property type="entry name" value="F-box_dom"/>
</dbReference>
<reference evidence="2 3" key="1">
    <citation type="journal article" date="2016" name="Mol. Biol. Evol.">
        <title>Comparative Genomics of Early-Diverging Mushroom-Forming Fungi Provides Insights into the Origins of Lignocellulose Decay Capabilities.</title>
        <authorList>
            <person name="Nagy L.G."/>
            <person name="Riley R."/>
            <person name="Tritt A."/>
            <person name="Adam C."/>
            <person name="Daum C."/>
            <person name="Floudas D."/>
            <person name="Sun H."/>
            <person name="Yadav J.S."/>
            <person name="Pangilinan J."/>
            <person name="Larsson K.H."/>
            <person name="Matsuura K."/>
            <person name="Barry K."/>
            <person name="Labutti K."/>
            <person name="Kuo R."/>
            <person name="Ohm R.A."/>
            <person name="Bhattacharya S.S."/>
            <person name="Shirouzu T."/>
            <person name="Yoshinaga Y."/>
            <person name="Martin F.M."/>
            <person name="Grigoriev I.V."/>
            <person name="Hibbett D.S."/>
        </authorList>
    </citation>
    <scope>NUCLEOTIDE SEQUENCE [LARGE SCALE GENOMIC DNA]</scope>
    <source>
        <strain evidence="2 3">HHB10207 ss-3</strain>
    </source>
</reference>
<dbReference type="Pfam" id="PF00646">
    <property type="entry name" value="F-box"/>
    <property type="match status" value="1"/>
</dbReference>
<dbReference type="AlphaFoldDB" id="A0A166AB48"/>
<evidence type="ECO:0000313" key="2">
    <source>
        <dbReference type="EMBL" id="KZT35161.1"/>
    </source>
</evidence>
<dbReference type="Proteomes" id="UP000076798">
    <property type="component" value="Unassembled WGS sequence"/>
</dbReference>